<gene>
    <name evidence="2" type="ORF">GCM10009119_19230</name>
</gene>
<dbReference type="Proteomes" id="UP001500469">
    <property type="component" value="Unassembled WGS sequence"/>
</dbReference>
<evidence type="ECO:0000256" key="1">
    <source>
        <dbReference type="SAM" id="Phobius"/>
    </source>
</evidence>
<keyword evidence="1" id="KW-0812">Transmembrane</keyword>
<keyword evidence="3" id="KW-1185">Reference proteome</keyword>
<organism evidence="2 3">
    <name type="scientific">Algoriphagus jejuensis</name>
    <dbReference type="NCBI Taxonomy" id="419934"/>
    <lineage>
        <taxon>Bacteria</taxon>
        <taxon>Pseudomonadati</taxon>
        <taxon>Bacteroidota</taxon>
        <taxon>Cytophagia</taxon>
        <taxon>Cytophagales</taxon>
        <taxon>Cyclobacteriaceae</taxon>
        <taxon>Algoriphagus</taxon>
    </lineage>
</organism>
<evidence type="ECO:0000313" key="2">
    <source>
        <dbReference type="EMBL" id="GAA0878955.1"/>
    </source>
</evidence>
<accession>A0ABN1MZU4</accession>
<dbReference type="RefSeq" id="WP_343850864.1">
    <property type="nucleotide sequence ID" value="NZ_BAAAFI010000008.1"/>
</dbReference>
<evidence type="ECO:0000313" key="3">
    <source>
        <dbReference type="Proteomes" id="UP001500469"/>
    </source>
</evidence>
<proteinExistence type="predicted"/>
<reference evidence="2 3" key="1">
    <citation type="journal article" date="2019" name="Int. J. Syst. Evol. Microbiol.">
        <title>The Global Catalogue of Microorganisms (GCM) 10K type strain sequencing project: providing services to taxonomists for standard genome sequencing and annotation.</title>
        <authorList>
            <consortium name="The Broad Institute Genomics Platform"/>
            <consortium name="The Broad Institute Genome Sequencing Center for Infectious Disease"/>
            <person name="Wu L."/>
            <person name="Ma J."/>
        </authorList>
    </citation>
    <scope>NUCLEOTIDE SEQUENCE [LARGE SCALE GENOMIC DNA]</scope>
    <source>
        <strain evidence="2 3">JCM 16112</strain>
    </source>
</reference>
<protein>
    <submittedName>
        <fullName evidence="2">Uncharacterized protein</fullName>
    </submittedName>
</protein>
<sequence>MDGLMWQTLAGGVIALLLSVIAYFLKLLMQDFRLMGTEMARLKESVIRLELEQAVVKALLEKYRIQFKNVRIQ</sequence>
<feature type="transmembrane region" description="Helical" evidence="1">
    <location>
        <begin position="6"/>
        <end position="25"/>
    </location>
</feature>
<keyword evidence="1" id="KW-1133">Transmembrane helix</keyword>
<keyword evidence="1" id="KW-0472">Membrane</keyword>
<name>A0ABN1MZU4_9BACT</name>
<dbReference type="EMBL" id="BAAAFI010000008">
    <property type="protein sequence ID" value="GAA0878955.1"/>
    <property type="molecule type" value="Genomic_DNA"/>
</dbReference>
<comment type="caution">
    <text evidence="2">The sequence shown here is derived from an EMBL/GenBank/DDBJ whole genome shotgun (WGS) entry which is preliminary data.</text>
</comment>